<evidence type="ECO:0000313" key="2">
    <source>
        <dbReference type="EMBL" id="VDO11004.1"/>
    </source>
</evidence>
<protein>
    <submittedName>
        <fullName evidence="4">Dirigent protein</fullName>
    </submittedName>
</protein>
<sequence>MTGDTWNEYGGKQRTLRQEDANSAPIPVVIGGAVGLNLSGGNYRGPRANGALSRHVEDITTGNLARSSCMSENVAEKSRNSHLGSAQAQPLMFPPATAFPPTNGGHFLSPFTNPLCFPPTGFVVSSLPPPPLGSTFQPKQLPGFPSLGNESFVEDQEQEIHIILLPIPCFQRTISGVVARVARVTRVAEVAEATEATEVALLTAGIIIVAVIADVPSQPFLPGRPRMPRNHPHVRNERQQLMIQKDVEEEEEMESGPIERVIAVVIMVDHLHHEAVSTAVVDISVKQRRSFLGVFQMFPLSQHFNVVTVLFRTIPIQIVSSLSIPSPLCPTLHHSAPLCTVSQCSVLPLLMVINVAQVDTCHLHMCSGTSAFEGGKWYAGFSGFGSSCLVTSLQHSIDGCIEVVIRKTRAISFQTNHYSLKSTASYGLFYNIRVYVVHGPPRGGTRNPSMLISTLVYTPRPIPPPNLYLNPNSNGETADTLYTEGDNEEQRG</sequence>
<feature type="region of interest" description="Disordered" evidence="1">
    <location>
        <begin position="1"/>
        <end position="20"/>
    </location>
</feature>
<accession>A0A0R3TV39</accession>
<name>A0A0R3TV39_RODNA</name>
<dbReference type="OrthoDB" id="1917198at2759"/>
<keyword evidence="3" id="KW-1185">Reference proteome</keyword>
<dbReference type="Proteomes" id="UP000278807">
    <property type="component" value="Unassembled WGS sequence"/>
</dbReference>
<dbReference type="STRING" id="102285.A0A0R3TV39"/>
<gene>
    <name evidence="2" type="ORF">HNAJ_LOCUS11654</name>
</gene>
<evidence type="ECO:0000256" key="1">
    <source>
        <dbReference type="SAM" id="MobiDB-lite"/>
    </source>
</evidence>
<evidence type="ECO:0000313" key="3">
    <source>
        <dbReference type="Proteomes" id="UP000278807"/>
    </source>
</evidence>
<organism evidence="4">
    <name type="scientific">Rodentolepis nana</name>
    <name type="common">Dwarf tapeworm</name>
    <name type="synonym">Hymenolepis nana</name>
    <dbReference type="NCBI Taxonomy" id="102285"/>
    <lineage>
        <taxon>Eukaryota</taxon>
        <taxon>Metazoa</taxon>
        <taxon>Spiralia</taxon>
        <taxon>Lophotrochozoa</taxon>
        <taxon>Platyhelminthes</taxon>
        <taxon>Cestoda</taxon>
        <taxon>Eucestoda</taxon>
        <taxon>Cyclophyllidea</taxon>
        <taxon>Hymenolepididae</taxon>
        <taxon>Rodentolepis</taxon>
    </lineage>
</organism>
<dbReference type="AlphaFoldDB" id="A0A0R3TV39"/>
<proteinExistence type="predicted"/>
<feature type="region of interest" description="Disordered" evidence="1">
    <location>
        <begin position="466"/>
        <end position="492"/>
    </location>
</feature>
<reference evidence="2 3" key="2">
    <citation type="submission" date="2018-11" db="EMBL/GenBank/DDBJ databases">
        <authorList>
            <consortium name="Pathogen Informatics"/>
        </authorList>
    </citation>
    <scope>NUCLEOTIDE SEQUENCE [LARGE SCALE GENOMIC DNA]</scope>
</reference>
<dbReference type="WBParaSite" id="HNAJ_0001166401-mRNA-1">
    <property type="protein sequence ID" value="HNAJ_0001166401-mRNA-1"/>
    <property type="gene ID" value="HNAJ_0001166401"/>
</dbReference>
<evidence type="ECO:0000313" key="4">
    <source>
        <dbReference type="WBParaSite" id="HNAJ_0001166401-mRNA-1"/>
    </source>
</evidence>
<dbReference type="EMBL" id="UZAE01013706">
    <property type="protein sequence ID" value="VDO11004.1"/>
    <property type="molecule type" value="Genomic_DNA"/>
</dbReference>
<reference evidence="4" key="1">
    <citation type="submission" date="2017-02" db="UniProtKB">
        <authorList>
            <consortium name="WormBaseParasite"/>
        </authorList>
    </citation>
    <scope>IDENTIFICATION</scope>
</reference>